<evidence type="ECO:0000313" key="2">
    <source>
        <dbReference type="Proteomes" id="UP000800097"/>
    </source>
</evidence>
<dbReference type="OrthoDB" id="3793279at2759"/>
<dbReference type="Proteomes" id="UP000800097">
    <property type="component" value="Unassembled WGS sequence"/>
</dbReference>
<name>A0A6A6J536_WESOR</name>
<organism evidence="1 2">
    <name type="scientific">Westerdykella ornata</name>
    <dbReference type="NCBI Taxonomy" id="318751"/>
    <lineage>
        <taxon>Eukaryota</taxon>
        <taxon>Fungi</taxon>
        <taxon>Dikarya</taxon>
        <taxon>Ascomycota</taxon>
        <taxon>Pezizomycotina</taxon>
        <taxon>Dothideomycetes</taxon>
        <taxon>Pleosporomycetidae</taxon>
        <taxon>Pleosporales</taxon>
        <taxon>Sporormiaceae</taxon>
        <taxon>Westerdykella</taxon>
    </lineage>
</organism>
<evidence type="ECO:0008006" key="3">
    <source>
        <dbReference type="Google" id="ProtNLM"/>
    </source>
</evidence>
<dbReference type="GeneID" id="54552575"/>
<sequence>MTTPSDECPAPTGYTISVATLTTVILSTVTTPLPDLTCVSSVSNSSIPTGNATFPSGTGAGLDTSIAMPTYISTVTTTSTSTIGTTFTSTPTTLFRQPGTIATPEQISAACANPSQNVVFNPGFELGSDGNASGWSTEPSSPSISFLTFQSDNAGALSGRRSGRVLSAESGASIVVSTPVILCPGRQYRLSGYTRQLDTEARCSIVYRVGDRVVYTAVPQTDLLAMPRTAFYEAGSSDVDVSVDLSLTVSCVGQGGAVSGVNDEGYMQVDFDDIALVQVQRG</sequence>
<dbReference type="RefSeq" id="XP_033649094.1">
    <property type="nucleotide sequence ID" value="XM_033799400.1"/>
</dbReference>
<proteinExistence type="predicted"/>
<gene>
    <name evidence="1" type="ORF">EI97DRAFT_437740</name>
</gene>
<keyword evidence="2" id="KW-1185">Reference proteome</keyword>
<dbReference type="EMBL" id="ML986538">
    <property type="protein sequence ID" value="KAF2271555.1"/>
    <property type="molecule type" value="Genomic_DNA"/>
</dbReference>
<protein>
    <recommendedName>
        <fullName evidence="3">CBM-cenC domain-containing protein</fullName>
    </recommendedName>
</protein>
<accession>A0A6A6J536</accession>
<dbReference type="Gene3D" id="2.60.120.260">
    <property type="entry name" value="Galactose-binding domain-like"/>
    <property type="match status" value="1"/>
</dbReference>
<reference evidence="1" key="1">
    <citation type="journal article" date="2020" name="Stud. Mycol.">
        <title>101 Dothideomycetes genomes: a test case for predicting lifestyles and emergence of pathogens.</title>
        <authorList>
            <person name="Haridas S."/>
            <person name="Albert R."/>
            <person name="Binder M."/>
            <person name="Bloem J."/>
            <person name="Labutti K."/>
            <person name="Salamov A."/>
            <person name="Andreopoulos B."/>
            <person name="Baker S."/>
            <person name="Barry K."/>
            <person name="Bills G."/>
            <person name="Bluhm B."/>
            <person name="Cannon C."/>
            <person name="Castanera R."/>
            <person name="Culley D."/>
            <person name="Daum C."/>
            <person name="Ezra D."/>
            <person name="Gonzalez J."/>
            <person name="Henrissat B."/>
            <person name="Kuo A."/>
            <person name="Liang C."/>
            <person name="Lipzen A."/>
            <person name="Lutzoni F."/>
            <person name="Magnuson J."/>
            <person name="Mondo S."/>
            <person name="Nolan M."/>
            <person name="Ohm R."/>
            <person name="Pangilinan J."/>
            <person name="Park H.-J."/>
            <person name="Ramirez L."/>
            <person name="Alfaro M."/>
            <person name="Sun H."/>
            <person name="Tritt A."/>
            <person name="Yoshinaga Y."/>
            <person name="Zwiers L.-H."/>
            <person name="Turgeon B."/>
            <person name="Goodwin S."/>
            <person name="Spatafora J."/>
            <person name="Crous P."/>
            <person name="Grigoriev I."/>
        </authorList>
    </citation>
    <scope>NUCLEOTIDE SEQUENCE</scope>
    <source>
        <strain evidence="1">CBS 379.55</strain>
    </source>
</reference>
<dbReference type="AlphaFoldDB" id="A0A6A6J536"/>
<evidence type="ECO:0000313" key="1">
    <source>
        <dbReference type="EMBL" id="KAF2271555.1"/>
    </source>
</evidence>